<evidence type="ECO:0000256" key="6">
    <source>
        <dbReference type="RuleBase" id="RU004296"/>
    </source>
</evidence>
<keyword evidence="3" id="KW-0732">Signal</keyword>
<dbReference type="InterPro" id="IPR043504">
    <property type="entry name" value="Peptidase_S1_PA_chymotrypsin"/>
</dbReference>
<dbReference type="Pfam" id="PF13365">
    <property type="entry name" value="Trypsin_2"/>
    <property type="match status" value="1"/>
</dbReference>
<dbReference type="PRINTS" id="PR00839">
    <property type="entry name" value="V8PROTEASE"/>
</dbReference>
<keyword evidence="4 6" id="KW-0378">Hydrolase</keyword>
<dbReference type="RefSeq" id="WP_055526465.1">
    <property type="nucleotide sequence ID" value="NZ_CP023695.1"/>
</dbReference>
<dbReference type="Gene3D" id="2.40.10.10">
    <property type="entry name" value="Trypsin-like serine proteases"/>
    <property type="match status" value="2"/>
</dbReference>
<dbReference type="EMBL" id="CP023695">
    <property type="protein sequence ID" value="QEV17285.1"/>
    <property type="molecule type" value="Genomic_DNA"/>
</dbReference>
<dbReference type="GO" id="GO:0006508">
    <property type="term" value="P:proteolysis"/>
    <property type="evidence" value="ECO:0007669"/>
    <property type="project" value="UniProtKB-KW"/>
</dbReference>
<evidence type="ECO:0000256" key="1">
    <source>
        <dbReference type="ARBA" id="ARBA00008764"/>
    </source>
</evidence>
<dbReference type="InterPro" id="IPR008256">
    <property type="entry name" value="Peptidase_S1B"/>
</dbReference>
<reference evidence="7 8" key="1">
    <citation type="submission" date="2017-09" db="EMBL/GenBank/DDBJ databases">
        <authorList>
            <person name="Lee N."/>
            <person name="Cho B.-K."/>
        </authorList>
    </citation>
    <scope>NUCLEOTIDE SEQUENCE [LARGE SCALE GENOMIC DNA]</scope>
    <source>
        <strain evidence="7 8">ATCC 12461</strain>
    </source>
</reference>
<keyword evidence="2 6" id="KW-0645">Protease</keyword>
<sequence length="320" mass="34509">MPEDNAVSDGTAARWRASAGQIADTATALRERDLALANAPDEIERRQRRLADQGLGLEALVGDDDSVGTNFLSRGTTAARSVSRVVSVASRRDPPVPLATGVLIAPRLLLTNNHVVPGEVDAAEAAAQFGFEVDEAGREGEYVTCALAPEVCWFTDEELDFTVVAVADSHGEAPGEAYGWVPLIEQTGKALKCEVLNVIHHPGGERKRVSIRANRMVAQDEIWLRYTSDTRKGSSGAPVFNDQWEMVALHRRGIKLLDEQGAPVARGGERWTPEMGRDAAVYMGNEGARVSRIVKRLRAAPLTPPMRTLIDAAIEAGADV</sequence>
<name>A0A5J6HJT7_STRAD</name>
<dbReference type="GO" id="GO:0008236">
    <property type="term" value="F:serine-type peptidase activity"/>
    <property type="evidence" value="ECO:0007669"/>
    <property type="project" value="UniProtKB-KW"/>
</dbReference>
<dbReference type="Proteomes" id="UP000326553">
    <property type="component" value="Chromosome"/>
</dbReference>
<dbReference type="PANTHER" id="PTHR14389">
    <property type="entry name" value="SI:CH1073-475A24.1"/>
    <property type="match status" value="1"/>
</dbReference>
<protein>
    <recommendedName>
        <fullName evidence="6">Serine protease</fullName>
        <ecNumber evidence="6">3.4.21.-</ecNumber>
    </recommendedName>
</protein>
<accession>A0A5J6HJT7</accession>
<evidence type="ECO:0000313" key="7">
    <source>
        <dbReference type="EMBL" id="QEV17285.1"/>
    </source>
</evidence>
<dbReference type="InterPro" id="IPR009003">
    <property type="entry name" value="Peptidase_S1_PA"/>
</dbReference>
<proteinExistence type="inferred from homology"/>
<keyword evidence="8" id="KW-1185">Reference proteome</keyword>
<organism evidence="7 8">
    <name type="scientific">Streptomyces alboniger</name>
    <dbReference type="NCBI Taxonomy" id="132473"/>
    <lineage>
        <taxon>Bacteria</taxon>
        <taxon>Bacillati</taxon>
        <taxon>Actinomycetota</taxon>
        <taxon>Actinomycetes</taxon>
        <taxon>Kitasatosporales</taxon>
        <taxon>Streptomycetaceae</taxon>
        <taxon>Streptomyces</taxon>
        <taxon>Streptomyces aurantiacus group</taxon>
    </lineage>
</organism>
<dbReference type="KEGG" id="salw:CP975_07040"/>
<keyword evidence="5 6" id="KW-0720">Serine protease</keyword>
<comment type="similarity">
    <text evidence="1 6">Belongs to the peptidase S1B family.</text>
</comment>
<dbReference type="SUPFAM" id="SSF50494">
    <property type="entry name" value="Trypsin-like serine proteases"/>
    <property type="match status" value="1"/>
</dbReference>
<dbReference type="EC" id="3.4.21.-" evidence="6"/>
<evidence type="ECO:0000256" key="5">
    <source>
        <dbReference type="ARBA" id="ARBA00022825"/>
    </source>
</evidence>
<evidence type="ECO:0000313" key="8">
    <source>
        <dbReference type="Proteomes" id="UP000326553"/>
    </source>
</evidence>
<dbReference type="PANTHER" id="PTHR14389:SF3">
    <property type="entry name" value="PROTEIN FAM111A-LIKE"/>
    <property type="match status" value="1"/>
</dbReference>
<evidence type="ECO:0000256" key="2">
    <source>
        <dbReference type="ARBA" id="ARBA00022670"/>
    </source>
</evidence>
<gene>
    <name evidence="7" type="ORF">CP975_07040</name>
</gene>
<dbReference type="OrthoDB" id="104542at2"/>
<evidence type="ECO:0000256" key="3">
    <source>
        <dbReference type="ARBA" id="ARBA00022729"/>
    </source>
</evidence>
<evidence type="ECO:0000256" key="4">
    <source>
        <dbReference type="ARBA" id="ARBA00022801"/>
    </source>
</evidence>
<dbReference type="AlphaFoldDB" id="A0A5J6HJT7"/>